<dbReference type="AlphaFoldDB" id="A0A9Q1F0F2"/>
<accession>A0A9Q1F0F2</accession>
<dbReference type="PANTHER" id="PTHR21007">
    <property type="entry name" value="LIVER EXPRESSED ANTIMICROBIAL PEPTIDE 2"/>
    <property type="match status" value="1"/>
</dbReference>
<dbReference type="PANTHER" id="PTHR21007:SF5">
    <property type="entry name" value="LIVER-EXPRESSED ANTIMICROBIAL PEPTIDE 2"/>
    <property type="match status" value="1"/>
</dbReference>
<sequence length="325" mass="35482">MRAEGYGRGFPGAGGPAGSHGFHTSDEVGEDGWSDSALPGKGGRTWLPCRNCNEKDSAASQHQEAVLQEKITEELAQQLEINKLKERVSVLEGGGTERNRRSVEEEIIAMEGECMFQNNTASEGHGKEADSVIAREGSELEGSRQQDIAQKHWRAFLGRCEWNERPGLWCSHRYCAQAAFSMLQEASSGGHGLEAGGETQTNHGPGGFTPRGIRPPSTPARQEDDRIGGCGKKRSERCVEPRTETGMETLGATLRSLEGPEVKRGEQSAVLQDPGTLKRVARMSPLWRIIGSKPHGAYCQDHYECSTQICRDGHCSFSHAVHSKK</sequence>
<evidence type="ECO:0000256" key="1">
    <source>
        <dbReference type="SAM" id="MobiDB-lite"/>
    </source>
</evidence>
<keyword evidence="3" id="KW-1185">Reference proteome</keyword>
<proteinExistence type="predicted"/>
<gene>
    <name evidence="2" type="ORF">SKAU_G00270740</name>
</gene>
<evidence type="ECO:0000313" key="3">
    <source>
        <dbReference type="Proteomes" id="UP001152622"/>
    </source>
</evidence>
<organism evidence="2 3">
    <name type="scientific">Synaphobranchus kaupii</name>
    <name type="common">Kaup's arrowtooth eel</name>
    <dbReference type="NCBI Taxonomy" id="118154"/>
    <lineage>
        <taxon>Eukaryota</taxon>
        <taxon>Metazoa</taxon>
        <taxon>Chordata</taxon>
        <taxon>Craniata</taxon>
        <taxon>Vertebrata</taxon>
        <taxon>Euteleostomi</taxon>
        <taxon>Actinopterygii</taxon>
        <taxon>Neopterygii</taxon>
        <taxon>Teleostei</taxon>
        <taxon>Anguilliformes</taxon>
        <taxon>Synaphobranchidae</taxon>
        <taxon>Synaphobranchus</taxon>
    </lineage>
</organism>
<dbReference type="Pfam" id="PF07359">
    <property type="entry name" value="LEAP-2"/>
    <property type="match status" value="1"/>
</dbReference>
<reference evidence="2" key="1">
    <citation type="journal article" date="2023" name="Science">
        <title>Genome structures resolve the early diversification of teleost fishes.</title>
        <authorList>
            <person name="Parey E."/>
            <person name="Louis A."/>
            <person name="Montfort J."/>
            <person name="Bouchez O."/>
            <person name="Roques C."/>
            <person name="Iampietro C."/>
            <person name="Lluch J."/>
            <person name="Castinel A."/>
            <person name="Donnadieu C."/>
            <person name="Desvignes T."/>
            <person name="Floi Bucao C."/>
            <person name="Jouanno E."/>
            <person name="Wen M."/>
            <person name="Mejri S."/>
            <person name="Dirks R."/>
            <person name="Jansen H."/>
            <person name="Henkel C."/>
            <person name="Chen W.J."/>
            <person name="Zahm M."/>
            <person name="Cabau C."/>
            <person name="Klopp C."/>
            <person name="Thompson A.W."/>
            <person name="Robinson-Rechavi M."/>
            <person name="Braasch I."/>
            <person name="Lecointre G."/>
            <person name="Bobe J."/>
            <person name="Postlethwait J.H."/>
            <person name="Berthelot C."/>
            <person name="Roest Crollius H."/>
            <person name="Guiguen Y."/>
        </authorList>
    </citation>
    <scope>NUCLEOTIDE SEQUENCE</scope>
    <source>
        <strain evidence="2">WJC10195</strain>
    </source>
</reference>
<dbReference type="Gene3D" id="4.10.40.50">
    <property type="match status" value="1"/>
</dbReference>
<protein>
    <submittedName>
        <fullName evidence="2">Uncharacterized protein</fullName>
    </submittedName>
</protein>
<dbReference type="GO" id="GO:0042742">
    <property type="term" value="P:defense response to bacterium"/>
    <property type="evidence" value="ECO:0007669"/>
    <property type="project" value="InterPro"/>
</dbReference>
<dbReference type="OrthoDB" id="9450163at2759"/>
<dbReference type="EMBL" id="JAINUF010000010">
    <property type="protein sequence ID" value="KAJ8348485.1"/>
    <property type="molecule type" value="Genomic_DNA"/>
</dbReference>
<dbReference type="Proteomes" id="UP001152622">
    <property type="component" value="Chromosome 10"/>
</dbReference>
<feature type="compositionally biased region" description="Gly residues" evidence="1">
    <location>
        <begin position="1"/>
        <end position="18"/>
    </location>
</feature>
<evidence type="ECO:0000313" key="2">
    <source>
        <dbReference type="EMBL" id="KAJ8348485.1"/>
    </source>
</evidence>
<feature type="region of interest" description="Disordered" evidence="1">
    <location>
        <begin position="1"/>
        <end position="39"/>
    </location>
</feature>
<dbReference type="InterPro" id="IPR009955">
    <property type="entry name" value="LEAP-2"/>
</dbReference>
<comment type="caution">
    <text evidence="2">The sequence shown here is derived from an EMBL/GenBank/DDBJ whole genome shotgun (WGS) entry which is preliminary data.</text>
</comment>
<dbReference type="GO" id="GO:0061844">
    <property type="term" value="P:antimicrobial humoral immune response mediated by antimicrobial peptide"/>
    <property type="evidence" value="ECO:0007669"/>
    <property type="project" value="TreeGrafter"/>
</dbReference>
<feature type="region of interest" description="Disordered" evidence="1">
    <location>
        <begin position="188"/>
        <end position="240"/>
    </location>
</feature>
<name>A0A9Q1F0F2_SYNKA</name>